<dbReference type="Proteomes" id="UP000070560">
    <property type="component" value="Chromosome"/>
</dbReference>
<protein>
    <recommendedName>
        <fullName evidence="3">Apea-like HEPN domain-containing protein</fullName>
    </recommendedName>
</protein>
<accession>A0A7U4QL27</accession>
<dbReference type="EMBL" id="CP013015">
    <property type="protein sequence ID" value="AMM41337.1"/>
    <property type="molecule type" value="Genomic_DNA"/>
</dbReference>
<sequence length="315" mass="36683">MGNQLWQWNYEIKGLIPEQVKLKRKVWLKKGELFLEKKGDKLHAFLLGNEGNRFDTDKIIESYLRFSCLISNNAPVLEGRGRVGLKSKNEFGKRKEFFTISFRFVLPDEAIKEIEDYAYKFIGFIGKLHDKYIAVVADNEFIEIALDYFYDAQKKFVYSNEGFISAVISMEALFNEGPTDIKYKLSHRAAFLLGLCGMDPIETFNKLKDFYNKRSKLVHGGGTLPHDPDKYLVSTYTRRSLMIFLILLNSKKRKEISKNKRKIELLKEIDHAMLDPEMRNSLKKEINKGLKDFKLPIPRTFEGKGKHGAYRVTVW</sequence>
<evidence type="ECO:0000313" key="2">
    <source>
        <dbReference type="Proteomes" id="UP000070560"/>
    </source>
</evidence>
<organism evidence="1 2">
    <name type="scientific">Desulfofervidus auxilii</name>
    <dbReference type="NCBI Taxonomy" id="1621989"/>
    <lineage>
        <taxon>Bacteria</taxon>
        <taxon>Pseudomonadati</taxon>
        <taxon>Thermodesulfobacteriota</taxon>
        <taxon>Candidatus Desulfofervidia</taxon>
        <taxon>Candidatus Desulfofervidales</taxon>
        <taxon>Candidatus Desulfofervidaceae</taxon>
        <taxon>Candidatus Desulfofervidus</taxon>
    </lineage>
</organism>
<gene>
    <name evidence="1" type="ORF">HS1_001541</name>
</gene>
<keyword evidence="2" id="KW-1185">Reference proteome</keyword>
<reference evidence="1 2" key="1">
    <citation type="submission" date="2015-10" db="EMBL/GenBank/DDBJ databases">
        <title>Candidatus Desulfofervidus auxilii, a hydrogenotrophic sulfate-reducing bacterium involved in the thermophilic anaerobic oxidation of methane.</title>
        <authorList>
            <person name="Krukenberg V."/>
            <person name="Richter M."/>
            <person name="Wegener G."/>
        </authorList>
    </citation>
    <scope>NUCLEOTIDE SEQUENCE [LARGE SCALE GENOMIC DNA]</scope>
    <source>
        <strain evidence="1 2">HS1</strain>
    </source>
</reference>
<dbReference type="KEGG" id="daw:HS1_001541"/>
<evidence type="ECO:0008006" key="3">
    <source>
        <dbReference type="Google" id="ProtNLM"/>
    </source>
</evidence>
<dbReference type="RefSeq" id="WP_066063257.1">
    <property type="nucleotide sequence ID" value="NZ_CP013015.1"/>
</dbReference>
<dbReference type="OrthoDB" id="7062358at2"/>
<dbReference type="AlphaFoldDB" id="A0A7U4QL27"/>
<evidence type="ECO:0000313" key="1">
    <source>
        <dbReference type="EMBL" id="AMM41337.1"/>
    </source>
</evidence>
<proteinExistence type="predicted"/>
<name>A0A7U4QL27_DESA2</name>